<keyword evidence="2" id="KW-1185">Reference proteome</keyword>
<name>A0AA36F9P5_OCTVU</name>
<protein>
    <submittedName>
        <fullName evidence="1">Uncharacterized protein</fullName>
    </submittedName>
</protein>
<sequence>MQQNIRKKGFHQTQHLIHKGNRGWNWLVNEMIHVSIGICEDRMDTEAMKSGPELPKKSLNTIGASRSFRFWYSFLDISIPFSSS</sequence>
<gene>
    <name evidence="1" type="ORF">OCTVUL_1B019484</name>
</gene>
<dbReference type="AlphaFoldDB" id="A0AA36F9P5"/>
<evidence type="ECO:0000313" key="2">
    <source>
        <dbReference type="Proteomes" id="UP001162480"/>
    </source>
</evidence>
<accession>A0AA36F9P5</accession>
<reference evidence="1" key="1">
    <citation type="submission" date="2023-08" db="EMBL/GenBank/DDBJ databases">
        <authorList>
            <person name="Alioto T."/>
            <person name="Alioto T."/>
            <person name="Gomez Garrido J."/>
        </authorList>
    </citation>
    <scope>NUCLEOTIDE SEQUENCE</scope>
</reference>
<organism evidence="1 2">
    <name type="scientific">Octopus vulgaris</name>
    <name type="common">Common octopus</name>
    <dbReference type="NCBI Taxonomy" id="6645"/>
    <lineage>
        <taxon>Eukaryota</taxon>
        <taxon>Metazoa</taxon>
        <taxon>Spiralia</taxon>
        <taxon>Lophotrochozoa</taxon>
        <taxon>Mollusca</taxon>
        <taxon>Cephalopoda</taxon>
        <taxon>Coleoidea</taxon>
        <taxon>Octopodiformes</taxon>
        <taxon>Octopoda</taxon>
        <taxon>Incirrata</taxon>
        <taxon>Octopodidae</taxon>
        <taxon>Octopus</taxon>
    </lineage>
</organism>
<proteinExistence type="predicted"/>
<dbReference type="EMBL" id="OX597823">
    <property type="protein sequence ID" value="CAI9729379.1"/>
    <property type="molecule type" value="Genomic_DNA"/>
</dbReference>
<evidence type="ECO:0000313" key="1">
    <source>
        <dbReference type="EMBL" id="CAI9729379.1"/>
    </source>
</evidence>
<dbReference type="Proteomes" id="UP001162480">
    <property type="component" value="Chromosome 10"/>
</dbReference>